<evidence type="ECO:0000259" key="3">
    <source>
        <dbReference type="Pfam" id="PF22888"/>
    </source>
</evidence>
<keyword evidence="1" id="KW-0378">Hydrolase</keyword>
<dbReference type="RefSeq" id="WP_097157140.1">
    <property type="nucleotide sequence ID" value="NZ_JBEPMQ010000003.1"/>
</dbReference>
<dbReference type="SUPFAM" id="SSF49785">
    <property type="entry name" value="Galactose-binding domain-like"/>
    <property type="match status" value="1"/>
</dbReference>
<dbReference type="Pfam" id="PF22888">
    <property type="entry name" value="FIMAH"/>
    <property type="match status" value="1"/>
</dbReference>
<dbReference type="InterPro" id="IPR015943">
    <property type="entry name" value="WD40/YVTN_repeat-like_dom_sf"/>
</dbReference>
<dbReference type="AlphaFoldDB" id="A0A285CJY5"/>
<proteinExistence type="predicted"/>
<evidence type="ECO:0000313" key="4">
    <source>
        <dbReference type="EMBL" id="SNX67338.1"/>
    </source>
</evidence>
<evidence type="ECO:0000256" key="1">
    <source>
        <dbReference type="ARBA" id="ARBA00022801"/>
    </source>
</evidence>
<name>A0A285CJY5_9BACI</name>
<sequence length="1176" mass="130119">MGNNVLRQLSSVVSILLVMSFILSSIDYSSAAAQMADDQWVQLQVENGDFEVNPASETDLPGWEYWDGGYQEGMSISQDRAFAGEQSLKVHNNGVVGLFSQEIPVTEGDTYKLSAQLFIEELTSGNPGIWLRWLNEEGEIIQNSPKYFENLPLQQWNEVTIEAAAPPEAKSVKIFIYQTTATKMKGYYDQIQLFKKSSGIAVDLQNPSFEEASIDGTIPSWEFYPPQLSDGTSISLSRDVVYAGEQSVKITDGSNEKSVGLYSSAVQIEPNKVYTVSGKAYIESGGISIYVKFYNSSGQEVGSYRTGYNSPNNQWIDILAEGKAPADSVSAKVFLYAGAAGTSSAYYDDFRLSMKEQLELPFEFGNPINYGPAALAAKIQGAAIGNGELYFVTNGSPGTFYANDASTGEVIFSQPIPGIDVVWGLTIGSDGNVYFSGTYNGILYRYVVNEKRIEQVGKNPSDDWVWELEASEDGKIYGATYPNAKVFEYDIAKNQFRDLGSIHPDQKYARGLGVTNENLYVGIGTTAYLYQINRETGEKTEINLPITGQETSVSNIWEYDNRLFVAYGTSMIVMDLTTGEVVKEMNWQDENTFDGLISEPSPYDSSLIYFRNKNTSELWTYDLDTNETQPVEPRIQLPASSVKAFKWTTNPDGTKVLAILHQQIEYSIYNPQTNTLEVSYPEAEMQGLAIQSLEIGEDDNVYMGGYQGSMGVFDTSAEEYILHERNPHQIEGIGFLNGKVYMGTYGGALIYEFDPNQPYHYTNGGPGNNPEMVYDIGVEQSRPFTFASGENKLYIGTIPDYGRLGGALTIFDSQTNEWKSIRNIIPNQSIIGLAYLNETVYGGSSVAGGLGIEPTEQEAKMFAFNTSSEEYEVFDINIEDFRPEMIGELSIGPDQNLWGIAWGYANDGIVKSVVFAMNPETKEILKSAELYPGVQRGSQWRPFFMRWSDEGLLYTTAGRRLTVIDPETMMSQQLVGDTVNLMDLDSEGNIYYAIGENLFKLPVPLNNALVSIDDNTVIQGSEKNVELTGTLANGKTADLAGAEIEWFNSDSQAAVIENGKLIGNNAGSTAVYAKVTYNGETINSNTITVTVQVTASSLISQIEELEALAKLKKSTSEQLVNKLKQAQHQFEKGDTAQAIKHLQDFVKLLENSNENEDIITLLTTNVKSIEDYYRKH</sequence>
<gene>
    <name evidence="4" type="ORF">SAMN05877753_101657</name>
</gene>
<dbReference type="Pfam" id="PF02018">
    <property type="entry name" value="CBM_4_9"/>
    <property type="match status" value="1"/>
</dbReference>
<dbReference type="PANTHER" id="PTHR34512">
    <property type="entry name" value="CELL SURFACE PROTEIN"/>
    <property type="match status" value="1"/>
</dbReference>
<accession>A0A285CJY5</accession>
<dbReference type="Gene3D" id="2.60.120.260">
    <property type="entry name" value="Galactose-binding domain-like"/>
    <property type="match status" value="2"/>
</dbReference>
<evidence type="ECO:0000259" key="2">
    <source>
        <dbReference type="Pfam" id="PF02018"/>
    </source>
</evidence>
<protein>
    <submittedName>
        <fullName evidence="4">Outer membrane protein assembly factor BamB</fullName>
    </submittedName>
</protein>
<dbReference type="Proteomes" id="UP000219546">
    <property type="component" value="Unassembled WGS sequence"/>
</dbReference>
<dbReference type="InterPro" id="IPR003305">
    <property type="entry name" value="CenC_carb-bd"/>
</dbReference>
<evidence type="ECO:0000313" key="5">
    <source>
        <dbReference type="Proteomes" id="UP000219546"/>
    </source>
</evidence>
<dbReference type="Gene3D" id="2.60.40.1080">
    <property type="match status" value="1"/>
</dbReference>
<dbReference type="InterPro" id="IPR008979">
    <property type="entry name" value="Galactose-bd-like_sf"/>
</dbReference>
<dbReference type="PANTHER" id="PTHR34512:SF30">
    <property type="entry name" value="OUTER MEMBRANE PROTEIN ASSEMBLY FACTOR BAMB"/>
    <property type="match status" value="1"/>
</dbReference>
<keyword evidence="5" id="KW-1185">Reference proteome</keyword>
<feature type="domain" description="CBM-cenC" evidence="2">
    <location>
        <begin position="205"/>
        <end position="318"/>
    </location>
</feature>
<dbReference type="InterPro" id="IPR011044">
    <property type="entry name" value="Quino_amine_DH_bsu"/>
</dbReference>
<dbReference type="InterPro" id="IPR054470">
    <property type="entry name" value="FIMAH_dom"/>
</dbReference>
<organism evidence="4 5">
    <name type="scientific">Bacillus oleivorans</name>
    <dbReference type="NCBI Taxonomy" id="1448271"/>
    <lineage>
        <taxon>Bacteria</taxon>
        <taxon>Bacillati</taxon>
        <taxon>Bacillota</taxon>
        <taxon>Bacilli</taxon>
        <taxon>Bacillales</taxon>
        <taxon>Bacillaceae</taxon>
        <taxon>Bacillus</taxon>
    </lineage>
</organism>
<dbReference type="GO" id="GO:0016798">
    <property type="term" value="F:hydrolase activity, acting on glycosyl bonds"/>
    <property type="evidence" value="ECO:0007669"/>
    <property type="project" value="InterPro"/>
</dbReference>
<dbReference type="OrthoDB" id="843723at2"/>
<dbReference type="SUPFAM" id="SSF50969">
    <property type="entry name" value="YVTN repeat-like/Quinoprotein amine dehydrogenase"/>
    <property type="match status" value="1"/>
</dbReference>
<dbReference type="EMBL" id="OAOP01000001">
    <property type="protein sequence ID" value="SNX67338.1"/>
    <property type="molecule type" value="Genomic_DNA"/>
</dbReference>
<feature type="domain" description="FIMAH" evidence="3">
    <location>
        <begin position="1096"/>
        <end position="1158"/>
    </location>
</feature>
<dbReference type="SUPFAM" id="SSF69322">
    <property type="entry name" value="Tricorn protease domain 2"/>
    <property type="match status" value="1"/>
</dbReference>
<reference evidence="4 5" key="1">
    <citation type="submission" date="2017-08" db="EMBL/GenBank/DDBJ databases">
        <authorList>
            <person name="de Groot N.N."/>
        </authorList>
    </citation>
    <scope>NUCLEOTIDE SEQUENCE [LARGE SCALE GENOMIC DNA]</scope>
    <source>
        <strain evidence="4 5">JC228</strain>
    </source>
</reference>
<dbReference type="Gene3D" id="2.130.10.10">
    <property type="entry name" value="YVTN repeat-like/Quinoprotein amine dehydrogenase"/>
    <property type="match status" value="2"/>
</dbReference>